<gene>
    <name evidence="4" type="ORF">DFR42_102335</name>
</gene>
<dbReference type="Proteomes" id="UP000247792">
    <property type="component" value="Unassembled WGS sequence"/>
</dbReference>
<evidence type="ECO:0000256" key="2">
    <source>
        <dbReference type="SAM" id="SignalP"/>
    </source>
</evidence>
<feature type="signal peptide" evidence="2">
    <location>
        <begin position="1"/>
        <end position="30"/>
    </location>
</feature>
<dbReference type="SMART" id="SM00939">
    <property type="entry name" value="PepX_C"/>
    <property type="match status" value="1"/>
</dbReference>
<dbReference type="SUPFAM" id="SSF49785">
    <property type="entry name" value="Galactose-binding domain-like"/>
    <property type="match status" value="1"/>
</dbReference>
<accession>A0A318J9U0</accession>
<dbReference type="PANTHER" id="PTHR43056">
    <property type="entry name" value="PEPTIDASE S9 PROLYL OLIGOPEPTIDASE"/>
    <property type="match status" value="1"/>
</dbReference>
<evidence type="ECO:0000259" key="3">
    <source>
        <dbReference type="SMART" id="SM00939"/>
    </source>
</evidence>
<dbReference type="Pfam" id="PF02129">
    <property type="entry name" value="Peptidase_S15"/>
    <property type="match status" value="1"/>
</dbReference>
<dbReference type="InterPro" id="IPR005674">
    <property type="entry name" value="CocE/Ser_esterase"/>
</dbReference>
<keyword evidence="2" id="KW-0732">Signal</keyword>
<dbReference type="Gene3D" id="1.10.3020.10">
    <property type="entry name" value="alpha-amino acid ester hydrolase ( Helical cap domain)"/>
    <property type="match status" value="1"/>
</dbReference>
<sequence length="651" mass="73423">MRTPQLRQALPALSIMLGAILSSLTTPALASASNIVSASNADDKTDAAKLRAEYIRKNYAKFEYRIPMRDGKLLFTAVYMPNDASASKRYPVLMNRTPYSVMPYGGDQYKTQLGPTAEYEKDGFIFVYQDVRGTYMSEGEFVNMRPHIDQKKSKTDIDESSDTYDSIEWMLKHLPNNNGKFGLWGNSYPGFYSSAGAIDGHPALKAVSPQAPIADWFRGDDMHRNGAFNLQMAFGFFHSFGQPRPQPVENKGWKTFNFGTPDGYQFFLDLGSVANANTRYFKNGIPFWNDITAHPNYDDFWQSRNILPHLKNIKAAVLTVGGWYDTEDLYGPLNTYKAIEKQNPGIQNTLVIGPWTHGGWFRTDGEKVGDAHFGYKTVQTYQPVELAFFKHHLKTGDKPALAEAWMFETGANRWRGFDAWPPKESKDKALYFHANGKLSFSAPANQDAQFAEYISDPAKPVPYTTEVVTRWSNQYVAADQRFASSRPDVLTWQSDVLEKDVTLAGPLSADLFVSVTGSDADFVVKLIDVNPPNLEIDAQTNRGNQQTLVRGEPFRARFRDGFETAKPMVPNQVTKVKFAINDVLHTFQRGHRIMVQVQSSWFPFIDRNPQSFVPNIYEAKDSDFIKATHKVYFGSQQPSALHVKVLPALDE</sequence>
<dbReference type="Gene3D" id="3.40.50.1820">
    <property type="entry name" value="alpha/beta hydrolase"/>
    <property type="match status" value="1"/>
</dbReference>
<protein>
    <recommendedName>
        <fullName evidence="3">Xaa-Pro dipeptidyl-peptidase C-terminal domain-containing protein</fullName>
    </recommendedName>
</protein>
<dbReference type="PANTHER" id="PTHR43056:SF10">
    <property type="entry name" value="COCE_NOND FAMILY, PUTATIVE (AFU_ORTHOLOGUE AFUA_7G00600)-RELATED"/>
    <property type="match status" value="1"/>
</dbReference>
<dbReference type="EMBL" id="QJKB01000002">
    <property type="protein sequence ID" value="PXX45122.1"/>
    <property type="molecule type" value="Genomic_DNA"/>
</dbReference>
<name>A0A318J9U0_9BURK</name>
<evidence type="ECO:0000313" key="4">
    <source>
        <dbReference type="EMBL" id="PXX45122.1"/>
    </source>
</evidence>
<feature type="chain" id="PRO_5016422062" description="Xaa-Pro dipeptidyl-peptidase C-terminal domain-containing protein" evidence="2">
    <location>
        <begin position="31"/>
        <end position="651"/>
    </location>
</feature>
<evidence type="ECO:0000256" key="1">
    <source>
        <dbReference type="ARBA" id="ARBA00022801"/>
    </source>
</evidence>
<comment type="caution">
    <text evidence="4">The sequence shown here is derived from an EMBL/GenBank/DDBJ whole genome shotgun (WGS) entry which is preliminary data.</text>
</comment>
<dbReference type="SUPFAM" id="SSF53474">
    <property type="entry name" value="alpha/beta-Hydrolases"/>
    <property type="match status" value="1"/>
</dbReference>
<dbReference type="RefSeq" id="WP_211324198.1">
    <property type="nucleotide sequence ID" value="NZ_QJKB01000002.1"/>
</dbReference>
<dbReference type="NCBIfam" id="TIGR00976">
    <property type="entry name" value="CocE_NonD"/>
    <property type="match status" value="1"/>
</dbReference>
<evidence type="ECO:0000313" key="5">
    <source>
        <dbReference type="Proteomes" id="UP000247792"/>
    </source>
</evidence>
<dbReference type="Gene3D" id="2.60.120.260">
    <property type="entry name" value="Galactose-binding domain-like"/>
    <property type="match status" value="1"/>
</dbReference>
<keyword evidence="1" id="KW-0378">Hydrolase</keyword>
<organism evidence="4 5">
    <name type="scientific">Undibacterium pigrum</name>
    <dbReference type="NCBI Taxonomy" id="401470"/>
    <lineage>
        <taxon>Bacteria</taxon>
        <taxon>Pseudomonadati</taxon>
        <taxon>Pseudomonadota</taxon>
        <taxon>Betaproteobacteria</taxon>
        <taxon>Burkholderiales</taxon>
        <taxon>Oxalobacteraceae</taxon>
        <taxon>Undibacterium</taxon>
    </lineage>
</organism>
<dbReference type="Pfam" id="PF08530">
    <property type="entry name" value="PepX_C"/>
    <property type="match status" value="1"/>
</dbReference>
<proteinExistence type="predicted"/>
<dbReference type="InterPro" id="IPR029058">
    <property type="entry name" value="AB_hydrolase_fold"/>
</dbReference>
<dbReference type="InterPro" id="IPR000383">
    <property type="entry name" value="Xaa-Pro-like_dom"/>
</dbReference>
<keyword evidence="5" id="KW-1185">Reference proteome</keyword>
<dbReference type="InterPro" id="IPR013736">
    <property type="entry name" value="Xaa-Pro_dipept_C"/>
</dbReference>
<dbReference type="InterPro" id="IPR008979">
    <property type="entry name" value="Galactose-bd-like_sf"/>
</dbReference>
<dbReference type="InterPro" id="IPR050585">
    <property type="entry name" value="Xaa-Pro_dipeptidyl-ppase/CocE"/>
</dbReference>
<feature type="domain" description="Xaa-Pro dipeptidyl-peptidase C-terminal" evidence="3">
    <location>
        <begin position="386"/>
        <end position="642"/>
    </location>
</feature>
<reference evidence="4 5" key="1">
    <citation type="submission" date="2018-05" db="EMBL/GenBank/DDBJ databases">
        <title>Genomic Encyclopedia of Type Strains, Phase IV (KMG-IV): sequencing the most valuable type-strain genomes for metagenomic binning, comparative biology and taxonomic classification.</title>
        <authorList>
            <person name="Goeker M."/>
        </authorList>
    </citation>
    <scope>NUCLEOTIDE SEQUENCE [LARGE SCALE GENOMIC DNA]</scope>
    <source>
        <strain evidence="4 5">DSM 19792</strain>
    </source>
</reference>
<dbReference type="AlphaFoldDB" id="A0A318J9U0"/>
<dbReference type="GO" id="GO:0008239">
    <property type="term" value="F:dipeptidyl-peptidase activity"/>
    <property type="evidence" value="ECO:0007669"/>
    <property type="project" value="InterPro"/>
</dbReference>